<dbReference type="OrthoDB" id="10367515at2759"/>
<evidence type="ECO:0000313" key="1">
    <source>
        <dbReference type="EMBL" id="PXF48270.1"/>
    </source>
</evidence>
<protein>
    <submittedName>
        <fullName evidence="1">Uncharacterized protein</fullName>
    </submittedName>
</protein>
<proteinExistence type="predicted"/>
<evidence type="ECO:0000313" key="2">
    <source>
        <dbReference type="Proteomes" id="UP000247409"/>
    </source>
</evidence>
<dbReference type="Proteomes" id="UP000247409">
    <property type="component" value="Unassembled WGS sequence"/>
</dbReference>
<name>A0A2V3J4H0_9FLOR</name>
<accession>A0A2V3J4H0</accession>
<keyword evidence="2" id="KW-1185">Reference proteome</keyword>
<dbReference type="AlphaFoldDB" id="A0A2V3J4H0"/>
<comment type="caution">
    <text evidence="1">The sequence shown here is derived from an EMBL/GenBank/DDBJ whole genome shotgun (WGS) entry which is preliminary data.</text>
</comment>
<organism evidence="1 2">
    <name type="scientific">Gracilariopsis chorda</name>
    <dbReference type="NCBI Taxonomy" id="448386"/>
    <lineage>
        <taxon>Eukaryota</taxon>
        <taxon>Rhodophyta</taxon>
        <taxon>Florideophyceae</taxon>
        <taxon>Rhodymeniophycidae</taxon>
        <taxon>Gracilariales</taxon>
        <taxon>Gracilariaceae</taxon>
        <taxon>Gracilariopsis</taxon>
    </lineage>
</organism>
<reference evidence="1 2" key="1">
    <citation type="journal article" date="2018" name="Mol. Biol. Evol.">
        <title>Analysis of the draft genome of the red seaweed Gracilariopsis chorda provides insights into genome size evolution in Rhodophyta.</title>
        <authorList>
            <person name="Lee J."/>
            <person name="Yang E.C."/>
            <person name="Graf L."/>
            <person name="Yang J.H."/>
            <person name="Qiu H."/>
            <person name="Zel Zion U."/>
            <person name="Chan C.X."/>
            <person name="Stephens T.G."/>
            <person name="Weber A.P.M."/>
            <person name="Boo G.H."/>
            <person name="Boo S.M."/>
            <person name="Kim K.M."/>
            <person name="Shin Y."/>
            <person name="Jung M."/>
            <person name="Lee S.J."/>
            <person name="Yim H.S."/>
            <person name="Lee J.H."/>
            <person name="Bhattacharya D."/>
            <person name="Yoon H.S."/>
        </authorList>
    </citation>
    <scope>NUCLEOTIDE SEQUENCE [LARGE SCALE GENOMIC DNA]</scope>
    <source>
        <strain evidence="1 2">SKKU-2015</strain>
        <tissue evidence="1">Whole body</tissue>
    </source>
</reference>
<dbReference type="EMBL" id="NBIV01000015">
    <property type="protein sequence ID" value="PXF48270.1"/>
    <property type="molecule type" value="Genomic_DNA"/>
</dbReference>
<sequence length="232" mass="25401">MSQNIQCVRRVGEVPVENFPPQPTEYRQLQFGQPSISHMYNLTAFVDTENVITIQSSMHGTWPSYLRLRNRFIHIRLYENQARNETYLCAIYNAYHLPSDGKRSGSVDVQIEGIAGQNLSWVACDDLGECTGGPSSTLSATHSFDDNVTDGWCISPLESNGNSVRVTFSNVEAMFGIEIQSPGSQFEYLWGEPLQHGMTGIADSNGFSVAGTASFTINPAGIPVPTGGNQLS</sequence>
<gene>
    <name evidence="1" type="ORF">BWQ96_01959</name>
</gene>